<feature type="compositionally biased region" description="Polar residues" evidence="1">
    <location>
        <begin position="208"/>
        <end position="217"/>
    </location>
</feature>
<feature type="non-terminal residue" evidence="2">
    <location>
        <position position="1"/>
    </location>
</feature>
<dbReference type="SUPFAM" id="SSF54768">
    <property type="entry name" value="dsRNA-binding domain-like"/>
    <property type="match status" value="1"/>
</dbReference>
<feature type="compositionally biased region" description="Basic residues" evidence="1">
    <location>
        <begin position="259"/>
        <end position="278"/>
    </location>
</feature>
<feature type="compositionally biased region" description="Basic and acidic residues" evidence="1">
    <location>
        <begin position="280"/>
        <end position="293"/>
    </location>
</feature>
<feature type="region of interest" description="Disordered" evidence="1">
    <location>
        <begin position="257"/>
        <end position="316"/>
    </location>
</feature>
<feature type="non-terminal residue" evidence="2">
    <location>
        <position position="316"/>
    </location>
</feature>
<evidence type="ECO:0008006" key="4">
    <source>
        <dbReference type="Google" id="ProtNLM"/>
    </source>
</evidence>
<feature type="compositionally biased region" description="Polar residues" evidence="1">
    <location>
        <begin position="143"/>
        <end position="153"/>
    </location>
</feature>
<dbReference type="Proteomes" id="UP001321749">
    <property type="component" value="Unassembled WGS sequence"/>
</dbReference>
<feature type="region of interest" description="Disordered" evidence="1">
    <location>
        <begin position="143"/>
        <end position="217"/>
    </location>
</feature>
<evidence type="ECO:0000313" key="2">
    <source>
        <dbReference type="EMBL" id="KAK4462408.1"/>
    </source>
</evidence>
<gene>
    <name evidence="2" type="ORF">QBC42DRAFT_159744</name>
</gene>
<feature type="compositionally biased region" description="Basic and acidic residues" evidence="1">
    <location>
        <begin position="300"/>
        <end position="316"/>
    </location>
</feature>
<evidence type="ECO:0000313" key="3">
    <source>
        <dbReference type="Proteomes" id="UP001321749"/>
    </source>
</evidence>
<evidence type="ECO:0000256" key="1">
    <source>
        <dbReference type="SAM" id="MobiDB-lite"/>
    </source>
</evidence>
<protein>
    <recommendedName>
        <fullName evidence="4">DRBM domain-containing protein</fullName>
    </recommendedName>
</protein>
<accession>A0AAV9HNL7</accession>
<organism evidence="2 3">
    <name type="scientific">Cladorrhinum samala</name>
    <dbReference type="NCBI Taxonomy" id="585594"/>
    <lineage>
        <taxon>Eukaryota</taxon>
        <taxon>Fungi</taxon>
        <taxon>Dikarya</taxon>
        <taxon>Ascomycota</taxon>
        <taxon>Pezizomycotina</taxon>
        <taxon>Sordariomycetes</taxon>
        <taxon>Sordariomycetidae</taxon>
        <taxon>Sordariales</taxon>
        <taxon>Podosporaceae</taxon>
        <taxon>Cladorrhinum</taxon>
    </lineage>
</organism>
<dbReference type="EMBL" id="MU864973">
    <property type="protein sequence ID" value="KAK4462408.1"/>
    <property type="molecule type" value="Genomic_DNA"/>
</dbReference>
<name>A0AAV9HNL7_9PEZI</name>
<reference evidence="2" key="2">
    <citation type="submission" date="2023-06" db="EMBL/GenBank/DDBJ databases">
        <authorList>
            <consortium name="Lawrence Berkeley National Laboratory"/>
            <person name="Mondo S.J."/>
            <person name="Hensen N."/>
            <person name="Bonometti L."/>
            <person name="Westerberg I."/>
            <person name="Brannstrom I.O."/>
            <person name="Guillou S."/>
            <person name="Cros-Aarteil S."/>
            <person name="Calhoun S."/>
            <person name="Haridas S."/>
            <person name="Kuo A."/>
            <person name="Pangilinan J."/>
            <person name="Riley R."/>
            <person name="Labutti K."/>
            <person name="Andreopoulos B."/>
            <person name="Lipzen A."/>
            <person name="Chen C."/>
            <person name="Yanf M."/>
            <person name="Daum C."/>
            <person name="Ng V."/>
            <person name="Clum A."/>
            <person name="Steindorff A."/>
            <person name="Ohm R."/>
            <person name="Martin F."/>
            <person name="Silar P."/>
            <person name="Natvig D."/>
            <person name="Lalanne C."/>
            <person name="Gautier V."/>
            <person name="Ament-Velasquez S.L."/>
            <person name="Kruys A."/>
            <person name="Hutchinson M.I."/>
            <person name="Powell A.J."/>
            <person name="Barry K."/>
            <person name="Miller A.N."/>
            <person name="Grigoriev I.V."/>
            <person name="Debuchy R."/>
            <person name="Gladieux P."/>
            <person name="Thoren M.H."/>
            <person name="Johannesson H."/>
        </authorList>
    </citation>
    <scope>NUCLEOTIDE SEQUENCE</scope>
    <source>
        <strain evidence="2">PSN324</strain>
    </source>
</reference>
<proteinExistence type="predicted"/>
<dbReference type="AlphaFoldDB" id="A0AAV9HNL7"/>
<dbReference type="CDD" id="cd00048">
    <property type="entry name" value="DSRM_SF"/>
    <property type="match status" value="1"/>
</dbReference>
<keyword evidence="3" id="KW-1185">Reference proteome</keyword>
<sequence>GPLPMEGSPQDRFRREVLGFSHPLQGFMAPIQQPMPSMGMPPTRPIPVAPASGRSFNTSNPRLKQHNASTPAQLLSQECQLRHFNPSFQETKTPDGKFVCKVLLLNNVVIGDGRVFSTPAAAKQSAASRALPIVRSWRIRNSVHPTSTPQANRITGGGLVRRSNGPEPPQNRRGMQGIKEEGGDSFMSETHLENNMNRPGAFNRNDETNSGAPQPTLTSEQTDFFQQICQTLGMPVPDPAKTSEEVTRAFLNGLALGSRLRRDRSSRSRSPRPRRSSPGRRYDRSRSPARDRLTPLPHYDQWRGRPHTDRWRPGEE</sequence>
<comment type="caution">
    <text evidence="2">The sequence shown here is derived from an EMBL/GenBank/DDBJ whole genome shotgun (WGS) entry which is preliminary data.</text>
</comment>
<reference evidence="2" key="1">
    <citation type="journal article" date="2023" name="Mol. Phylogenet. Evol.">
        <title>Genome-scale phylogeny and comparative genomics of the fungal order Sordariales.</title>
        <authorList>
            <person name="Hensen N."/>
            <person name="Bonometti L."/>
            <person name="Westerberg I."/>
            <person name="Brannstrom I.O."/>
            <person name="Guillou S."/>
            <person name="Cros-Aarteil S."/>
            <person name="Calhoun S."/>
            <person name="Haridas S."/>
            <person name="Kuo A."/>
            <person name="Mondo S."/>
            <person name="Pangilinan J."/>
            <person name="Riley R."/>
            <person name="LaButti K."/>
            <person name="Andreopoulos B."/>
            <person name="Lipzen A."/>
            <person name="Chen C."/>
            <person name="Yan M."/>
            <person name="Daum C."/>
            <person name="Ng V."/>
            <person name="Clum A."/>
            <person name="Steindorff A."/>
            <person name="Ohm R.A."/>
            <person name="Martin F."/>
            <person name="Silar P."/>
            <person name="Natvig D.O."/>
            <person name="Lalanne C."/>
            <person name="Gautier V."/>
            <person name="Ament-Velasquez S.L."/>
            <person name="Kruys A."/>
            <person name="Hutchinson M.I."/>
            <person name="Powell A.J."/>
            <person name="Barry K."/>
            <person name="Miller A.N."/>
            <person name="Grigoriev I.V."/>
            <person name="Debuchy R."/>
            <person name="Gladieux P."/>
            <person name="Hiltunen Thoren M."/>
            <person name="Johannesson H."/>
        </authorList>
    </citation>
    <scope>NUCLEOTIDE SEQUENCE</scope>
    <source>
        <strain evidence="2">PSN324</strain>
    </source>
</reference>